<keyword evidence="5" id="KW-1185">Reference proteome</keyword>
<feature type="disulfide bond" description="Redox-active" evidence="2">
    <location>
        <begin position="12"/>
        <end position="15"/>
    </location>
</feature>
<feature type="domain" description="Thioredoxin-like fold" evidence="3">
    <location>
        <begin position="5"/>
        <end position="77"/>
    </location>
</feature>
<dbReference type="AlphaFoldDB" id="A0A075WR20"/>
<dbReference type="Proteomes" id="UP000028481">
    <property type="component" value="Chromosome"/>
</dbReference>
<evidence type="ECO:0000259" key="3">
    <source>
        <dbReference type="Pfam" id="PF13192"/>
    </source>
</evidence>
<dbReference type="eggNOG" id="COG0526">
    <property type="taxonomic scope" value="Bacteria"/>
</dbReference>
<feature type="active site" description="Nucleophile" evidence="1">
    <location>
        <position position="12"/>
    </location>
</feature>
<dbReference type="STRING" id="289377.HL41_02505"/>
<evidence type="ECO:0000313" key="5">
    <source>
        <dbReference type="Proteomes" id="UP000028481"/>
    </source>
</evidence>
<dbReference type="RefSeq" id="WP_038041279.1">
    <property type="nucleotide sequence ID" value="NZ_CP008796.1"/>
</dbReference>
<sequence length="79" mass="8859">MQRFVKVFGTGCLKCETLYENVKKAAQELGIEVFIEKVQDIKQMALFGVLKTPGLWIDGQLVSQGELLSVEDVKKLLSK</sequence>
<dbReference type="InterPro" id="IPR012336">
    <property type="entry name" value="Thioredoxin-like_fold"/>
</dbReference>
<organism evidence="4 5">
    <name type="scientific">Thermodesulfobacterium commune DSM 2178</name>
    <dbReference type="NCBI Taxonomy" id="289377"/>
    <lineage>
        <taxon>Bacteria</taxon>
        <taxon>Pseudomonadati</taxon>
        <taxon>Thermodesulfobacteriota</taxon>
        <taxon>Thermodesulfobacteria</taxon>
        <taxon>Thermodesulfobacteriales</taxon>
        <taxon>Thermodesulfobacteriaceae</taxon>
        <taxon>Thermodesulfobacterium</taxon>
    </lineage>
</organism>
<dbReference type="InterPro" id="IPR005243">
    <property type="entry name" value="THIRX-like_proc"/>
</dbReference>
<evidence type="ECO:0000256" key="2">
    <source>
        <dbReference type="PIRSR" id="PIRSR037031-51"/>
    </source>
</evidence>
<dbReference type="PANTHER" id="PTHR36450">
    <property type="entry name" value="THIOREDOXIN"/>
    <property type="match status" value="1"/>
</dbReference>
<dbReference type="InterPro" id="IPR036249">
    <property type="entry name" value="Thioredoxin-like_sf"/>
</dbReference>
<dbReference type="PANTHER" id="PTHR36450:SF1">
    <property type="entry name" value="THIOREDOXIN"/>
    <property type="match status" value="1"/>
</dbReference>
<dbReference type="EMBL" id="CP008796">
    <property type="protein sequence ID" value="AIH03754.1"/>
    <property type="molecule type" value="Genomic_DNA"/>
</dbReference>
<evidence type="ECO:0000313" key="4">
    <source>
        <dbReference type="EMBL" id="AIH03754.1"/>
    </source>
</evidence>
<gene>
    <name evidence="4" type="ORF">HL41_02505</name>
</gene>
<dbReference type="NCBIfam" id="TIGR00412">
    <property type="entry name" value="redox_disulf_2"/>
    <property type="match status" value="1"/>
</dbReference>
<dbReference type="HOGENOM" id="CLU_090389_18_2_0"/>
<keyword evidence="2" id="KW-1015">Disulfide bond</keyword>
<keyword evidence="2" id="KW-0676">Redox-active center</keyword>
<dbReference type="PaxDb" id="289377-HL41_02505"/>
<reference evidence="4 5" key="1">
    <citation type="journal article" date="2015" name="Genome Announc.">
        <title>Genome Sequence of a Sulfate-Reducing Thermophilic Bacterium, Thermodesulfobacterium commune DSM 2178T (Phylum Thermodesulfobacteria).</title>
        <authorList>
            <person name="Bhatnagar S."/>
            <person name="Badger J.H."/>
            <person name="Madupu R."/>
            <person name="Khouri H.M."/>
            <person name="O'Connor E.M."/>
            <person name="Robb F.T."/>
            <person name="Ward N.L."/>
            <person name="Eisen J.A."/>
        </authorList>
    </citation>
    <scope>NUCLEOTIDE SEQUENCE [LARGE SCALE GENOMIC DNA]</scope>
    <source>
        <strain evidence="4 5">DSM 2178</strain>
    </source>
</reference>
<proteinExistence type="predicted"/>
<dbReference type="PIRSF" id="PIRSF037031">
    <property type="entry name" value="Redox_disulphide_2"/>
    <property type="match status" value="1"/>
</dbReference>
<accession>A0A075WR20</accession>
<dbReference type="KEGG" id="tcm:HL41_02505"/>
<dbReference type="OrthoDB" id="9800630at2"/>
<dbReference type="SUPFAM" id="SSF52833">
    <property type="entry name" value="Thioredoxin-like"/>
    <property type="match status" value="1"/>
</dbReference>
<feature type="active site" description="Nucleophile" evidence="1">
    <location>
        <position position="15"/>
    </location>
</feature>
<evidence type="ECO:0000256" key="1">
    <source>
        <dbReference type="PIRSR" id="PIRSR037031-50"/>
    </source>
</evidence>
<dbReference type="Pfam" id="PF13192">
    <property type="entry name" value="Thioredoxin_3"/>
    <property type="match status" value="1"/>
</dbReference>
<protein>
    <recommendedName>
        <fullName evidence="3">Thioredoxin-like fold domain-containing protein</fullName>
    </recommendedName>
</protein>
<name>A0A075WR20_9BACT</name>
<dbReference type="Gene3D" id="3.40.30.10">
    <property type="entry name" value="Glutaredoxin"/>
    <property type="match status" value="1"/>
</dbReference>